<organism evidence="2 3">
    <name type="scientific">Agromyces cerinus subsp. cerinus</name>
    <dbReference type="NCBI Taxonomy" id="232089"/>
    <lineage>
        <taxon>Bacteria</taxon>
        <taxon>Bacillati</taxon>
        <taxon>Actinomycetota</taxon>
        <taxon>Actinomycetes</taxon>
        <taxon>Micrococcales</taxon>
        <taxon>Microbacteriaceae</taxon>
        <taxon>Agromyces</taxon>
    </lineage>
</organism>
<dbReference type="SUPFAM" id="SSF159888">
    <property type="entry name" value="YdhG-like"/>
    <property type="match status" value="1"/>
</dbReference>
<dbReference type="EMBL" id="FSRJ01000003">
    <property type="protein sequence ID" value="SIO10419.1"/>
    <property type="molecule type" value="Genomic_DNA"/>
</dbReference>
<sequence>MAAMGEVSDYIAGLEEPERDVMERIRARAVSLVPEAVEGVSYGMPALRYRDSPLLSIMKAKAHIGLYPYSPPVIEAISSELDGYSWAKGTIRFTPEHPLPDSLVDRIILLRRDEIDEKKKR</sequence>
<protein>
    <submittedName>
        <fullName evidence="2">Uncharacterized conserved protein YdhG, YjbR/CyaY-like superfamily, DUF1801 family</fullName>
    </submittedName>
</protein>
<evidence type="ECO:0000313" key="3">
    <source>
        <dbReference type="Proteomes" id="UP000184699"/>
    </source>
</evidence>
<accession>A0A1N6GSC8</accession>
<dbReference type="STRING" id="232089.SAMN05443544_2829"/>
<dbReference type="AlphaFoldDB" id="A0A1N6GSC8"/>
<feature type="domain" description="YdhG-like" evidence="1">
    <location>
        <begin position="19"/>
        <end position="108"/>
    </location>
</feature>
<dbReference type="Pfam" id="PF08818">
    <property type="entry name" value="DUF1801"/>
    <property type="match status" value="1"/>
</dbReference>
<gene>
    <name evidence="2" type="ORF">SAMN05443544_2829</name>
</gene>
<name>A0A1N6GSC8_9MICO</name>
<keyword evidence="3" id="KW-1185">Reference proteome</keyword>
<dbReference type="Proteomes" id="UP000184699">
    <property type="component" value="Unassembled WGS sequence"/>
</dbReference>
<proteinExistence type="predicted"/>
<evidence type="ECO:0000259" key="1">
    <source>
        <dbReference type="Pfam" id="PF08818"/>
    </source>
</evidence>
<reference evidence="3" key="1">
    <citation type="submission" date="2016-11" db="EMBL/GenBank/DDBJ databases">
        <authorList>
            <person name="Varghese N."/>
            <person name="Submissions S."/>
        </authorList>
    </citation>
    <scope>NUCLEOTIDE SEQUENCE [LARGE SCALE GENOMIC DNA]</scope>
    <source>
        <strain evidence="3">DSM 8595</strain>
    </source>
</reference>
<evidence type="ECO:0000313" key="2">
    <source>
        <dbReference type="EMBL" id="SIO10419.1"/>
    </source>
</evidence>
<dbReference type="InterPro" id="IPR014922">
    <property type="entry name" value="YdhG-like"/>
</dbReference>
<dbReference type="Gene3D" id="3.90.1150.200">
    <property type="match status" value="1"/>
</dbReference>